<proteinExistence type="predicted"/>
<organism evidence="2 3">
    <name type="scientific">Flavobacterium degerlachei</name>
    <dbReference type="NCBI Taxonomy" id="229203"/>
    <lineage>
        <taxon>Bacteria</taxon>
        <taxon>Pseudomonadati</taxon>
        <taxon>Bacteroidota</taxon>
        <taxon>Flavobacteriia</taxon>
        <taxon>Flavobacteriales</taxon>
        <taxon>Flavobacteriaceae</taxon>
        <taxon>Flavobacterium</taxon>
    </lineage>
</organism>
<evidence type="ECO:0000259" key="1">
    <source>
        <dbReference type="Pfam" id="PF10108"/>
    </source>
</evidence>
<name>A0A1H2QHX5_9FLAO</name>
<evidence type="ECO:0000313" key="2">
    <source>
        <dbReference type="EMBL" id="SDW06732.1"/>
    </source>
</evidence>
<sequence>MNPRHPRSIIMIEKINLNNILFLDIETVPEAEDYNSLDEELKSLWEHKTQYQRKDEYTAEDFYDRAGIWAEFGKIVCISVGFFANKADIRNFRVTSFFGEEKKILHDFNNLLNNHFNQPQHVLCGHNAKEFDIPFLARRMIINQIAIPDKLNLFGKKPWEIPHLDTLELWKFGDYKHFTSLKLLCKVLGIPSPKGDIDGSQVGHVFYVDKDIDRIVTYCEKDTIAVAQIFLRLRREDLLIDDEIIHV</sequence>
<dbReference type="SUPFAM" id="SSF53098">
    <property type="entry name" value="Ribonuclease H-like"/>
    <property type="match status" value="1"/>
</dbReference>
<accession>A0A1H2QHX5</accession>
<dbReference type="InterPro" id="IPR036397">
    <property type="entry name" value="RNaseH_sf"/>
</dbReference>
<dbReference type="Pfam" id="PF10108">
    <property type="entry name" value="DNA_pol_B_exo2"/>
    <property type="match status" value="1"/>
</dbReference>
<dbReference type="Proteomes" id="UP000198569">
    <property type="component" value="Unassembled WGS sequence"/>
</dbReference>
<dbReference type="STRING" id="229203.SAMN05444338_101191"/>
<dbReference type="GO" id="GO:0003676">
    <property type="term" value="F:nucleic acid binding"/>
    <property type="evidence" value="ECO:0007669"/>
    <property type="project" value="InterPro"/>
</dbReference>
<gene>
    <name evidence="2" type="ORF">SAMN05444338_101191</name>
</gene>
<evidence type="ECO:0000313" key="3">
    <source>
        <dbReference type="Proteomes" id="UP000198569"/>
    </source>
</evidence>
<dbReference type="InterPro" id="IPR012337">
    <property type="entry name" value="RNaseH-like_sf"/>
</dbReference>
<dbReference type="CDD" id="cd05782">
    <property type="entry name" value="DNA_polB_like1_exo"/>
    <property type="match status" value="1"/>
</dbReference>
<dbReference type="AlphaFoldDB" id="A0A1H2QHX5"/>
<feature type="domain" description="Predicted 3'-5' exonuclease PolB-like" evidence="1">
    <location>
        <begin position="72"/>
        <end position="234"/>
    </location>
</feature>
<protein>
    <recommendedName>
        <fullName evidence="1">Predicted 3'-5' exonuclease PolB-like domain-containing protein</fullName>
    </recommendedName>
</protein>
<dbReference type="EMBL" id="FNMV01000001">
    <property type="protein sequence ID" value="SDW06732.1"/>
    <property type="molecule type" value="Genomic_DNA"/>
</dbReference>
<dbReference type="InterPro" id="IPR019288">
    <property type="entry name" value="3'-5'_exonuclease_PolB-like"/>
</dbReference>
<dbReference type="Gene3D" id="3.30.420.10">
    <property type="entry name" value="Ribonuclease H-like superfamily/Ribonuclease H"/>
    <property type="match status" value="1"/>
</dbReference>
<keyword evidence="3" id="KW-1185">Reference proteome</keyword>
<reference evidence="3" key="1">
    <citation type="submission" date="2016-10" db="EMBL/GenBank/DDBJ databases">
        <authorList>
            <person name="Varghese N."/>
            <person name="Submissions S."/>
        </authorList>
    </citation>
    <scope>NUCLEOTIDE SEQUENCE [LARGE SCALE GENOMIC DNA]</scope>
    <source>
        <strain evidence="3">DSM 15718</strain>
    </source>
</reference>